<dbReference type="InterPro" id="IPR047160">
    <property type="entry name" value="GP183-like"/>
</dbReference>
<keyword evidence="6" id="KW-0675">Receptor</keyword>
<feature type="transmembrane region" description="Helical" evidence="8">
    <location>
        <begin position="21"/>
        <end position="42"/>
    </location>
</feature>
<evidence type="ECO:0000256" key="3">
    <source>
        <dbReference type="ARBA" id="ARBA00022989"/>
    </source>
</evidence>
<feature type="transmembrane region" description="Helical" evidence="8">
    <location>
        <begin position="208"/>
        <end position="227"/>
    </location>
</feature>
<sequence>MTPYDIPAYQPGEQHRNQISWIIAGETMMPIFICILLLSSGIGGYGSCAEGKHEDEAGVSPAWGKPGEAMARSSHPAKSEDSVFCRLCKWVIGKLKSSFGQGNITKLHPSAMMNQTYNNTDSCHPKAEFQFYLFPVVYCLVMILGLPANLGALWFFFRNRKQRTSSDVLIVNLTVADTSFLCSLPFRIHYHLQRNVWRLGKAACLFSGIAFHVNIYVSVLFMTSICVDRYMATVHPIVYLRLRNTRYTVIVSTAIWFLCALGVLLLILGAPNGQDTKCIQNFSLGPYGSLCVLSVSLMLSAVILVCYPLVARRITHIWSDSANKARRIIYAIVAITLLCFLPYNTVRLLHFLYRVRYIQSCVWADAFYKARSVTMALLSLNSCLDPLLYYFSRNQTKWSWPRLSWLQPKPVLPGSSTAETDGRTTVDISLRC</sequence>
<feature type="transmembrane region" description="Helical" evidence="8">
    <location>
        <begin position="247"/>
        <end position="267"/>
    </location>
</feature>
<dbReference type="PRINTS" id="PR01157">
    <property type="entry name" value="P2YPURNOCPTR"/>
</dbReference>
<keyword evidence="5 8" id="KW-0472">Membrane</keyword>
<keyword evidence="11" id="KW-1185">Reference proteome</keyword>
<evidence type="ECO:0000256" key="4">
    <source>
        <dbReference type="ARBA" id="ARBA00023040"/>
    </source>
</evidence>
<dbReference type="PROSITE" id="PS50262">
    <property type="entry name" value="G_PROTEIN_RECEP_F1_2"/>
    <property type="match status" value="1"/>
</dbReference>
<dbReference type="SUPFAM" id="SSF81321">
    <property type="entry name" value="Family A G protein-coupled receptor-like"/>
    <property type="match status" value="1"/>
</dbReference>
<protein>
    <recommendedName>
        <fullName evidence="9">G-protein coupled receptors family 1 profile domain-containing protein</fullName>
    </recommendedName>
</protein>
<comment type="subcellular location">
    <subcellularLocation>
        <location evidence="1">Membrane</location>
        <topology evidence="1">Multi-pass membrane protein</topology>
    </subcellularLocation>
</comment>
<evidence type="ECO:0000259" key="9">
    <source>
        <dbReference type="PROSITE" id="PS50262"/>
    </source>
</evidence>
<dbReference type="GO" id="GO:0004930">
    <property type="term" value="F:G protein-coupled receptor activity"/>
    <property type="evidence" value="ECO:0007669"/>
    <property type="project" value="UniProtKB-KW"/>
</dbReference>
<dbReference type="PRINTS" id="PR00237">
    <property type="entry name" value="GPCRRHODOPSN"/>
</dbReference>
<dbReference type="PANTHER" id="PTHR24237">
    <property type="entry name" value="G-PROTEIN COUPLED RECEPTOR"/>
    <property type="match status" value="1"/>
</dbReference>
<reference evidence="10 11" key="1">
    <citation type="submission" date="2024-09" db="EMBL/GenBank/DDBJ databases">
        <title>A chromosome-level genome assembly of Gray's grenadier anchovy, Coilia grayii.</title>
        <authorList>
            <person name="Fu Z."/>
        </authorList>
    </citation>
    <scope>NUCLEOTIDE SEQUENCE [LARGE SCALE GENOMIC DNA]</scope>
    <source>
        <strain evidence="10">G4</strain>
        <tissue evidence="10">Muscle</tissue>
    </source>
</reference>
<feature type="transmembrane region" description="Helical" evidence="8">
    <location>
        <begin position="169"/>
        <end position="188"/>
    </location>
</feature>
<accession>A0ABD1KIA0</accession>
<gene>
    <name evidence="10" type="ORF">ACEWY4_005287</name>
</gene>
<evidence type="ECO:0000313" key="10">
    <source>
        <dbReference type="EMBL" id="KAL2098807.1"/>
    </source>
</evidence>
<dbReference type="CDD" id="cd14982">
    <property type="entry name" value="7tmA_purinoceptor-like"/>
    <property type="match status" value="1"/>
</dbReference>
<keyword evidence="3 8" id="KW-1133">Transmembrane helix</keyword>
<evidence type="ECO:0000313" key="11">
    <source>
        <dbReference type="Proteomes" id="UP001591681"/>
    </source>
</evidence>
<evidence type="ECO:0000256" key="2">
    <source>
        <dbReference type="ARBA" id="ARBA00022692"/>
    </source>
</evidence>
<comment type="caution">
    <text evidence="10">The sequence shown here is derived from an EMBL/GenBank/DDBJ whole genome shotgun (WGS) entry which is preliminary data.</text>
</comment>
<keyword evidence="7" id="KW-0807">Transducer</keyword>
<dbReference type="Pfam" id="PF00001">
    <property type="entry name" value="7tm_1"/>
    <property type="match status" value="1"/>
</dbReference>
<feature type="transmembrane region" description="Helical" evidence="8">
    <location>
        <begin position="328"/>
        <end position="353"/>
    </location>
</feature>
<evidence type="ECO:0000256" key="1">
    <source>
        <dbReference type="ARBA" id="ARBA00004141"/>
    </source>
</evidence>
<dbReference type="PANTHER" id="PTHR24237:SF37">
    <property type="entry name" value="COAGULATION FACTOR II (THROMBIN) RECEPTOR-LIKE 2-RELATED"/>
    <property type="match status" value="1"/>
</dbReference>
<dbReference type="GO" id="GO:0016020">
    <property type="term" value="C:membrane"/>
    <property type="evidence" value="ECO:0007669"/>
    <property type="project" value="UniProtKB-SubCell"/>
</dbReference>
<dbReference type="EMBL" id="JBHFQA010000005">
    <property type="protein sequence ID" value="KAL2098807.1"/>
    <property type="molecule type" value="Genomic_DNA"/>
</dbReference>
<evidence type="ECO:0000256" key="6">
    <source>
        <dbReference type="ARBA" id="ARBA00023170"/>
    </source>
</evidence>
<evidence type="ECO:0000256" key="8">
    <source>
        <dbReference type="SAM" id="Phobius"/>
    </source>
</evidence>
<keyword evidence="4" id="KW-0297">G-protein coupled receptor</keyword>
<proteinExistence type="predicted"/>
<feature type="transmembrane region" description="Helical" evidence="8">
    <location>
        <begin position="373"/>
        <end position="392"/>
    </location>
</feature>
<feature type="transmembrane region" description="Helical" evidence="8">
    <location>
        <begin position="287"/>
        <end position="307"/>
    </location>
</feature>
<dbReference type="AlphaFoldDB" id="A0ABD1KIA0"/>
<dbReference type="Proteomes" id="UP001591681">
    <property type="component" value="Unassembled WGS sequence"/>
</dbReference>
<feature type="domain" description="G-protein coupled receptors family 1 profile" evidence="9">
    <location>
        <begin position="148"/>
        <end position="389"/>
    </location>
</feature>
<dbReference type="Gene3D" id="1.20.1070.10">
    <property type="entry name" value="Rhodopsin 7-helix transmembrane proteins"/>
    <property type="match status" value="1"/>
</dbReference>
<name>A0ABD1KIA0_9TELE</name>
<evidence type="ECO:0000256" key="5">
    <source>
        <dbReference type="ARBA" id="ARBA00023136"/>
    </source>
</evidence>
<keyword evidence="2 8" id="KW-0812">Transmembrane</keyword>
<organism evidence="10 11">
    <name type="scientific">Coilia grayii</name>
    <name type="common">Gray's grenadier anchovy</name>
    <dbReference type="NCBI Taxonomy" id="363190"/>
    <lineage>
        <taxon>Eukaryota</taxon>
        <taxon>Metazoa</taxon>
        <taxon>Chordata</taxon>
        <taxon>Craniata</taxon>
        <taxon>Vertebrata</taxon>
        <taxon>Euteleostomi</taxon>
        <taxon>Actinopterygii</taxon>
        <taxon>Neopterygii</taxon>
        <taxon>Teleostei</taxon>
        <taxon>Clupei</taxon>
        <taxon>Clupeiformes</taxon>
        <taxon>Clupeoidei</taxon>
        <taxon>Engraulidae</taxon>
        <taxon>Coilinae</taxon>
        <taxon>Coilia</taxon>
    </lineage>
</organism>
<dbReference type="InterPro" id="IPR000276">
    <property type="entry name" value="GPCR_Rhodpsn"/>
</dbReference>
<evidence type="ECO:0000256" key="7">
    <source>
        <dbReference type="ARBA" id="ARBA00023224"/>
    </source>
</evidence>
<dbReference type="InterPro" id="IPR017452">
    <property type="entry name" value="GPCR_Rhodpsn_7TM"/>
</dbReference>
<feature type="transmembrane region" description="Helical" evidence="8">
    <location>
        <begin position="132"/>
        <end position="157"/>
    </location>
</feature>